<dbReference type="Proteomes" id="UP000220133">
    <property type="component" value="Chromosome"/>
</dbReference>
<proteinExistence type="predicted"/>
<gene>
    <name evidence="1" type="ORF">COR50_02300</name>
</gene>
<dbReference type="AlphaFoldDB" id="A0A291QQ15"/>
<keyword evidence="2" id="KW-1185">Reference proteome</keyword>
<name>A0A291QQ15_9BACT</name>
<dbReference type="KEGG" id="cbae:COR50_02300"/>
<accession>A0A291QQ15</accession>
<evidence type="ECO:0000313" key="2">
    <source>
        <dbReference type="Proteomes" id="UP000220133"/>
    </source>
</evidence>
<dbReference type="OrthoDB" id="1453101at2"/>
<protein>
    <submittedName>
        <fullName evidence="1">Uncharacterized protein</fullName>
    </submittedName>
</protein>
<evidence type="ECO:0000313" key="1">
    <source>
        <dbReference type="EMBL" id="ATL46088.1"/>
    </source>
</evidence>
<sequence>MYAILKNDAERLTVEQLKIVQSIVTLLEVNGMKKLMENPAIGEKFLNENLDYFKKHFTSGQLLLLIEHPYYENDFSIKNSLRYLTNVDSRSNSNEKNAGSIDPLFVEMPGGGGAKDCNCLYDLGCSAGNLCLKSNVNCSQVTDCGLFGTSNCKGVCNQGNGTPTPDPV</sequence>
<dbReference type="EMBL" id="CP023777">
    <property type="protein sequence ID" value="ATL46088.1"/>
    <property type="molecule type" value="Genomic_DNA"/>
</dbReference>
<reference evidence="1 2" key="1">
    <citation type="submission" date="2017-10" db="EMBL/GenBank/DDBJ databases">
        <title>Paenichitinophaga pekingensis gen. nov., sp. nov., isolated from activated sludge.</title>
        <authorList>
            <person name="Jin D."/>
            <person name="Kong X."/>
            <person name="Deng Y."/>
            <person name="Bai Z."/>
        </authorList>
    </citation>
    <scope>NUCLEOTIDE SEQUENCE [LARGE SCALE GENOMIC DNA]</scope>
    <source>
        <strain evidence="1 2">13</strain>
    </source>
</reference>
<organism evidence="1 2">
    <name type="scientific">Chitinophaga caeni</name>
    <dbReference type="NCBI Taxonomy" id="2029983"/>
    <lineage>
        <taxon>Bacteria</taxon>
        <taxon>Pseudomonadati</taxon>
        <taxon>Bacteroidota</taxon>
        <taxon>Chitinophagia</taxon>
        <taxon>Chitinophagales</taxon>
        <taxon>Chitinophagaceae</taxon>
        <taxon>Chitinophaga</taxon>
    </lineage>
</organism>